<sequence length="175" mass="20761">MYTDIATFLDVSPKWVENWLNTPIKETSHIVNTSFERTDIFQIHEIARNIMYHLDQLAEEGYWKAVVDYKNSDEELEHAFKKYLEKIMLQGGFVYKKDGREKNRILNNIGILADGLDPYEIPIFHDEPEEAIWQPDYWGDEDPDNPTNWQSEYSEDPSNSDEDPDYTYLESVEWI</sequence>
<dbReference type="AlphaFoldDB" id="A0A2Z6RQV6"/>
<name>A0A2Z6RQV6_9GLOM</name>
<evidence type="ECO:0000256" key="1">
    <source>
        <dbReference type="SAM" id="MobiDB-lite"/>
    </source>
</evidence>
<evidence type="ECO:0000313" key="3">
    <source>
        <dbReference type="Proteomes" id="UP000247702"/>
    </source>
</evidence>
<comment type="caution">
    <text evidence="2">The sequence shown here is derived from an EMBL/GenBank/DDBJ whole genome shotgun (WGS) entry which is preliminary data.</text>
</comment>
<dbReference type="Proteomes" id="UP000247702">
    <property type="component" value="Unassembled WGS sequence"/>
</dbReference>
<keyword evidence="3" id="KW-1185">Reference proteome</keyword>
<evidence type="ECO:0000313" key="2">
    <source>
        <dbReference type="EMBL" id="GBC00605.1"/>
    </source>
</evidence>
<feature type="compositionally biased region" description="Acidic residues" evidence="1">
    <location>
        <begin position="153"/>
        <end position="165"/>
    </location>
</feature>
<protein>
    <submittedName>
        <fullName evidence="2">Uncharacterized protein</fullName>
    </submittedName>
</protein>
<dbReference type="EMBL" id="BEXD01003225">
    <property type="protein sequence ID" value="GBC00605.1"/>
    <property type="molecule type" value="Genomic_DNA"/>
</dbReference>
<accession>A0A2Z6RQV6</accession>
<proteinExistence type="predicted"/>
<reference evidence="2 3" key="1">
    <citation type="submission" date="2017-11" db="EMBL/GenBank/DDBJ databases">
        <title>The genome of Rhizophagus clarus HR1 reveals common genetic basis of auxotrophy among arbuscular mycorrhizal fungi.</title>
        <authorList>
            <person name="Kobayashi Y."/>
        </authorList>
    </citation>
    <scope>NUCLEOTIDE SEQUENCE [LARGE SCALE GENOMIC DNA]</scope>
    <source>
        <strain evidence="2 3">HR1</strain>
    </source>
</reference>
<organism evidence="2 3">
    <name type="scientific">Rhizophagus clarus</name>
    <dbReference type="NCBI Taxonomy" id="94130"/>
    <lineage>
        <taxon>Eukaryota</taxon>
        <taxon>Fungi</taxon>
        <taxon>Fungi incertae sedis</taxon>
        <taxon>Mucoromycota</taxon>
        <taxon>Glomeromycotina</taxon>
        <taxon>Glomeromycetes</taxon>
        <taxon>Glomerales</taxon>
        <taxon>Glomeraceae</taxon>
        <taxon>Rhizophagus</taxon>
    </lineage>
</organism>
<feature type="region of interest" description="Disordered" evidence="1">
    <location>
        <begin position="135"/>
        <end position="175"/>
    </location>
</feature>
<gene>
    <name evidence="2" type="ORF">RclHR1_39000001</name>
</gene>